<dbReference type="Gene3D" id="3.40.50.300">
    <property type="entry name" value="P-loop containing nucleotide triphosphate hydrolases"/>
    <property type="match status" value="1"/>
</dbReference>
<dbReference type="InterPro" id="IPR027417">
    <property type="entry name" value="P-loop_NTPase"/>
</dbReference>
<name>A0A850QHE5_9RHOB</name>
<dbReference type="SUPFAM" id="SSF52540">
    <property type="entry name" value="P-loop containing nucleoside triphosphate hydrolases"/>
    <property type="match status" value="1"/>
</dbReference>
<dbReference type="EMBL" id="JABCJE010000016">
    <property type="protein sequence ID" value="NVO25469.1"/>
    <property type="molecule type" value="Genomic_DNA"/>
</dbReference>
<gene>
    <name evidence="1" type="ORF">HJ536_19110</name>
</gene>
<evidence type="ECO:0008006" key="3">
    <source>
        <dbReference type="Google" id="ProtNLM"/>
    </source>
</evidence>
<accession>A0A850QHE5</accession>
<reference evidence="1 2" key="1">
    <citation type="submission" date="2020-04" db="EMBL/GenBank/DDBJ databases">
        <title>Donghicola sp., a member of the Rhodobacteraceae family isolated from mangrove forest in Thailand.</title>
        <authorList>
            <person name="Charoenyingcharoen P."/>
            <person name="Yukphan P."/>
        </authorList>
    </citation>
    <scope>NUCLEOTIDE SEQUENCE [LARGE SCALE GENOMIC DNA]</scope>
    <source>
        <strain evidence="1 2">B5-SW-15</strain>
    </source>
</reference>
<evidence type="ECO:0000313" key="2">
    <source>
        <dbReference type="Proteomes" id="UP000592216"/>
    </source>
</evidence>
<protein>
    <recommendedName>
        <fullName evidence="3">Sulfotransferase domain-containing protein</fullName>
    </recommendedName>
</protein>
<proteinExistence type="predicted"/>
<dbReference type="AlphaFoldDB" id="A0A850QHE5"/>
<dbReference type="Proteomes" id="UP000592216">
    <property type="component" value="Unassembled WGS sequence"/>
</dbReference>
<dbReference type="RefSeq" id="WP_177159012.1">
    <property type="nucleotide sequence ID" value="NZ_JABCJE010000016.1"/>
</dbReference>
<sequence>MTPRVVYLHAGHGKTGSSFLQSCLAMSSDVLAAQKIHYPDLTNSFANARAGRITAGNIHTGKMALLEAVEETCRHLSEDQAVLFSHEELFAYLNGGNAKAFLEKVRDGEFDLRVLCFIRDPLEHAVSLYQQTVKRSGNTDRFSQFLGNYKVPREVKNFVTTLNEAGAKVSIRNYSRHSKRLAGVTEDWLGLQQDSLNQPERLVVNRSVTNGELALQIEFSKFLGRRASVLISDPLCNNLPDVRSEYPAISREELEPFLARMRSSISKVNPVIPADEVYSVPSTDDAIKRFPDPDDSMLYSFSREQLEVIARKLSRELTKLNW</sequence>
<organism evidence="1 2">
    <name type="scientific">Donghicola mangrovi</name>
    <dbReference type="NCBI Taxonomy" id="2729614"/>
    <lineage>
        <taxon>Bacteria</taxon>
        <taxon>Pseudomonadati</taxon>
        <taxon>Pseudomonadota</taxon>
        <taxon>Alphaproteobacteria</taxon>
        <taxon>Rhodobacterales</taxon>
        <taxon>Roseobacteraceae</taxon>
        <taxon>Donghicola</taxon>
    </lineage>
</organism>
<comment type="caution">
    <text evidence="1">The sequence shown here is derived from an EMBL/GenBank/DDBJ whole genome shotgun (WGS) entry which is preliminary data.</text>
</comment>
<evidence type="ECO:0000313" key="1">
    <source>
        <dbReference type="EMBL" id="NVO25469.1"/>
    </source>
</evidence>